<evidence type="ECO:0000259" key="2">
    <source>
        <dbReference type="PROSITE" id="PS50105"/>
    </source>
</evidence>
<dbReference type="InterPro" id="IPR013761">
    <property type="entry name" value="SAM/pointed_sf"/>
</dbReference>
<feature type="compositionally biased region" description="Basic and acidic residues" evidence="1">
    <location>
        <begin position="561"/>
        <end position="583"/>
    </location>
</feature>
<dbReference type="AlphaFoldDB" id="A0A553PQN3"/>
<feature type="domain" description="SAM" evidence="2">
    <location>
        <begin position="1"/>
        <end position="71"/>
    </location>
</feature>
<evidence type="ECO:0000256" key="1">
    <source>
        <dbReference type="SAM" id="MobiDB-lite"/>
    </source>
</evidence>
<dbReference type="CDD" id="cd09531">
    <property type="entry name" value="SAM_CS047"/>
    <property type="match status" value="1"/>
</dbReference>
<feature type="region of interest" description="Disordered" evidence="1">
    <location>
        <begin position="177"/>
        <end position="233"/>
    </location>
</feature>
<organism evidence="3 4">
    <name type="scientific">Tigriopus californicus</name>
    <name type="common">Marine copepod</name>
    <dbReference type="NCBI Taxonomy" id="6832"/>
    <lineage>
        <taxon>Eukaryota</taxon>
        <taxon>Metazoa</taxon>
        <taxon>Ecdysozoa</taxon>
        <taxon>Arthropoda</taxon>
        <taxon>Crustacea</taxon>
        <taxon>Multicrustacea</taxon>
        <taxon>Hexanauplia</taxon>
        <taxon>Copepoda</taxon>
        <taxon>Harpacticoida</taxon>
        <taxon>Harpacticidae</taxon>
        <taxon>Tigriopus</taxon>
    </lineage>
</organism>
<dbReference type="Gene3D" id="1.10.150.50">
    <property type="entry name" value="Transcription Factor, Ets-1"/>
    <property type="match status" value="1"/>
</dbReference>
<dbReference type="InterPro" id="IPR040772">
    <property type="entry name" value="C19orf47_SAM"/>
</dbReference>
<feature type="compositionally biased region" description="Basic and acidic residues" evidence="1">
    <location>
        <begin position="499"/>
        <end position="514"/>
    </location>
</feature>
<reference evidence="3 4" key="1">
    <citation type="journal article" date="2018" name="Nat. Ecol. Evol.">
        <title>Genomic signatures of mitonuclear coevolution across populations of Tigriopus californicus.</title>
        <authorList>
            <person name="Barreto F.S."/>
            <person name="Watson E.T."/>
            <person name="Lima T.G."/>
            <person name="Willett C.S."/>
            <person name="Edmands S."/>
            <person name="Li W."/>
            <person name="Burton R.S."/>
        </authorList>
    </citation>
    <scope>NUCLEOTIDE SEQUENCE [LARGE SCALE GENOMIC DNA]</scope>
    <source>
        <strain evidence="3 4">San Diego</strain>
    </source>
</reference>
<dbReference type="PROSITE" id="PS50105">
    <property type="entry name" value="SAM_DOMAIN"/>
    <property type="match status" value="1"/>
</dbReference>
<dbReference type="Proteomes" id="UP000318571">
    <property type="component" value="Chromosome 6"/>
</dbReference>
<feature type="compositionally biased region" description="Basic and acidic residues" evidence="1">
    <location>
        <begin position="124"/>
        <end position="134"/>
    </location>
</feature>
<protein>
    <recommendedName>
        <fullName evidence="2">SAM domain-containing protein</fullName>
    </recommendedName>
</protein>
<comment type="caution">
    <text evidence="3">The sequence shown here is derived from an EMBL/GenBank/DDBJ whole genome shotgun (WGS) entry which is preliminary data.</text>
</comment>
<dbReference type="EMBL" id="VCGU01000002">
    <property type="protein sequence ID" value="TRY79992.1"/>
    <property type="molecule type" value="Genomic_DNA"/>
</dbReference>
<keyword evidence="4" id="KW-1185">Reference proteome</keyword>
<feature type="region of interest" description="Disordered" evidence="1">
    <location>
        <begin position="557"/>
        <end position="583"/>
    </location>
</feature>
<dbReference type="Pfam" id="PF18017">
    <property type="entry name" value="SAM_4"/>
    <property type="match status" value="1"/>
</dbReference>
<gene>
    <name evidence="3" type="ORF">TCAL_12106</name>
</gene>
<sequence>MSTSVGEWVEFFVGAGIPSRESAQYAQTFHSHRISMEMLLDLNKEYLRDMGITVLGDIIAILKHAKEVQGNMTSHRVLQGSSASHALATPPTAAGSRPAVTPVMNPDSTMAKDTHPLPAMSRRPSGDHERDRSRSQSNANPVSPPTVSARLGPPAPRRFAEFKKDNVFRRLADVPVTQPEISSSRSVSMRPPEDTTVRSVFKRVGQATPTNGSSSKSNKSNPVEESRPKKKKYIMVRTLSDGSKIRQIVSPDDPILERVQVTKRVPSTPPSGAVRPFVATTRFPAAPPSSLSSSREPLRKKRKPISPPRDDPPRSSSRSYQIRRSDEPHQRIHERLEGGSRHRFESSRMSDSQLPATTQGPKRSDPGSSRMYSDDYTTIKIDSLDEIPSPLNVPRHQYGPVDVLETFSHATAKRSQGDSDPDMFGNLRDLLFNLETVLDRNQRSNLPPKAGFGKLWRNYGKRTEIPQELSPSKGLWAKSPANAKREEYRLLSPVQDLIRQSKDSPFEDKGRLRSDPSWGPSGQGINWSPYNKRNQYMLLRKGRDTSSEESKMELLQITDNEPSHIETMKEQDRMSKLRSKRYSEIGKKKNDSEYLLRFDQY</sequence>
<feature type="compositionally biased region" description="Polar residues" evidence="1">
    <location>
        <begin position="349"/>
        <end position="371"/>
    </location>
</feature>
<dbReference type="InterPro" id="IPR001660">
    <property type="entry name" value="SAM"/>
</dbReference>
<dbReference type="PANTHER" id="PTHR21359">
    <property type="entry name" value="DUF5577 DOMAIN-CONTAINING PROTEIN"/>
    <property type="match status" value="1"/>
</dbReference>
<dbReference type="SMART" id="SM00454">
    <property type="entry name" value="SAM"/>
    <property type="match status" value="1"/>
</dbReference>
<feature type="region of interest" description="Disordered" evidence="1">
    <location>
        <begin position="80"/>
        <end position="156"/>
    </location>
</feature>
<feature type="region of interest" description="Disordered" evidence="1">
    <location>
        <begin position="499"/>
        <end position="526"/>
    </location>
</feature>
<feature type="compositionally biased region" description="Basic and acidic residues" evidence="1">
    <location>
        <begin position="323"/>
        <end position="348"/>
    </location>
</feature>
<proteinExistence type="predicted"/>
<evidence type="ECO:0000313" key="4">
    <source>
        <dbReference type="Proteomes" id="UP000318571"/>
    </source>
</evidence>
<name>A0A553PQN3_TIGCA</name>
<dbReference type="GO" id="GO:0005634">
    <property type="term" value="C:nucleus"/>
    <property type="evidence" value="ECO:0007669"/>
    <property type="project" value="TreeGrafter"/>
</dbReference>
<feature type="region of interest" description="Disordered" evidence="1">
    <location>
        <begin position="262"/>
        <end position="373"/>
    </location>
</feature>
<evidence type="ECO:0000313" key="3">
    <source>
        <dbReference type="EMBL" id="TRY79992.1"/>
    </source>
</evidence>
<accession>A0A553PQN3</accession>
<dbReference type="SUPFAM" id="SSF47769">
    <property type="entry name" value="SAM/Pointed domain"/>
    <property type="match status" value="1"/>
</dbReference>
<dbReference type="PANTHER" id="PTHR21359:SF1">
    <property type="entry name" value="DUF5577 DOMAIN-CONTAINING PROTEIN"/>
    <property type="match status" value="1"/>
</dbReference>
<dbReference type="InterPro" id="IPR039161">
    <property type="entry name" value="C19orf47-like"/>
</dbReference>